<protein>
    <recommendedName>
        <fullName evidence="3">SCP domain-containing protein</fullName>
    </recommendedName>
</protein>
<gene>
    <name evidence="1" type="ORF">OJ996_01845</name>
</gene>
<dbReference type="EMBL" id="JAPDDR010000001">
    <property type="protein sequence ID" value="MCW1912296.1"/>
    <property type="molecule type" value="Genomic_DNA"/>
</dbReference>
<dbReference type="Proteomes" id="UP001165653">
    <property type="component" value="Unassembled WGS sequence"/>
</dbReference>
<dbReference type="RefSeq" id="WP_264510572.1">
    <property type="nucleotide sequence ID" value="NZ_JAPDDR010000001.1"/>
</dbReference>
<sequence length="971" mass="103012">MDTSDRSEVVSFYHAIYMASEGYHKRIAWTGNYASTAAGAEGTVSEAFSGDVERRLNYFRAMSGLPAAVRVNTGGTVRVLSEDAHQPATNTTKMAASQRSALMIARTYPGNGGLSHSPAQSCTAWTSAAWNANKNGNLSLGFFGPGAVDAYVKEDVMGTSAWNLDAGHRRWLFLQGATDFATGDTPGVFNASANTVRPPTNAMYVVPKSSELEAVSPVFVSYPPKGYLPAKLNTPFWSLTYPGADFSAATVSMTDTASNPVAVSVVSRRSGYGDNGIVWQVSAGAATKEVVSDISWNVTVSNIQGAGVPAQHSWTVTLIDPERLNQSPVISGASSPMTSGASYSVSAVSGADEIQAGLALRKNANWTEGAEDSPAAKIIDRTSGSYPLRATTAGYVKTGAKAFRLTFPTRYDPFLNGVPEQIIELDRDMIPGVSGKLNFQYRRGLMTGASKLAVETSTDGRNWTLAGNLISGLGGAGDSLFQSAAINLPEGLLRVRLRYYLADPSSALYAHEDYPSQPTGIFIDDISTTNCTWLEHSVTLAGAGISSFAFNSSTAGVPLLAGQEWWLRARAVLGGKAFPWGPAKVVTLSGPLQLSGPVVPPLSGADYNFISDPSADSYRLEVVRLAAASWTEGAETSPAPQVTADISPSYGLYSNLKGYRQGGALAFRLGLSTAADEVDSFTIERQIVPGATSELEFWTRRGAMSKTNALHAEVSTDEGATWTSVFALPGLQKAEKKVLRQAVSLAPWADRSIRIRFAVRKAAGGANLKWNAKSSGVWIDDIRVTDSAMLVSTHESVVSGSAVKVRLNAASVGESLTDGMTLRLRMRPVTGASMGGWGPALIVNPSSSSAEPALPAGFEGWAESNHAGLGLSFDGDSDRDGIADGIEYAFSLDPTMAQASPDALAVGEEWLTISRPLPEVKEGIRYGAEWADDLTSWSDEGVEIEILDGVIRASVPKGESSRFLRWRIEAE</sequence>
<keyword evidence="2" id="KW-1185">Reference proteome</keyword>
<evidence type="ECO:0000313" key="1">
    <source>
        <dbReference type="EMBL" id="MCW1912296.1"/>
    </source>
</evidence>
<reference evidence="1" key="1">
    <citation type="submission" date="2022-10" db="EMBL/GenBank/DDBJ databases">
        <title>Luteolibacter sp. GHJ8, whole genome shotgun sequencing project.</title>
        <authorList>
            <person name="Zhao G."/>
            <person name="Shen L."/>
        </authorList>
    </citation>
    <scope>NUCLEOTIDE SEQUENCE</scope>
    <source>
        <strain evidence="1">GHJ8</strain>
    </source>
</reference>
<name>A0ABT3FXI3_9BACT</name>
<comment type="caution">
    <text evidence="1">The sequence shown here is derived from an EMBL/GenBank/DDBJ whole genome shotgun (WGS) entry which is preliminary data.</text>
</comment>
<evidence type="ECO:0000313" key="2">
    <source>
        <dbReference type="Proteomes" id="UP001165653"/>
    </source>
</evidence>
<organism evidence="1 2">
    <name type="scientific">Luteolibacter rhizosphaerae</name>
    <dbReference type="NCBI Taxonomy" id="2989719"/>
    <lineage>
        <taxon>Bacteria</taxon>
        <taxon>Pseudomonadati</taxon>
        <taxon>Verrucomicrobiota</taxon>
        <taxon>Verrucomicrobiia</taxon>
        <taxon>Verrucomicrobiales</taxon>
        <taxon>Verrucomicrobiaceae</taxon>
        <taxon>Luteolibacter</taxon>
    </lineage>
</organism>
<accession>A0ABT3FXI3</accession>
<proteinExistence type="predicted"/>
<evidence type="ECO:0008006" key="3">
    <source>
        <dbReference type="Google" id="ProtNLM"/>
    </source>
</evidence>